<protein>
    <recommendedName>
        <fullName evidence="4">DUF4249 domain-containing protein</fullName>
    </recommendedName>
</protein>
<name>A0A2T7BBS6_9BACT</name>
<proteinExistence type="predicted"/>
<keyword evidence="1" id="KW-0732">Signal</keyword>
<dbReference type="Proteomes" id="UP000244450">
    <property type="component" value="Unassembled WGS sequence"/>
</dbReference>
<comment type="caution">
    <text evidence="2">The sequence shown here is derived from an EMBL/GenBank/DDBJ whole genome shotgun (WGS) entry which is preliminary data.</text>
</comment>
<keyword evidence="3" id="KW-1185">Reference proteome</keyword>
<feature type="signal peptide" evidence="1">
    <location>
        <begin position="1"/>
        <end position="25"/>
    </location>
</feature>
<organism evidence="2 3">
    <name type="scientific">Chitinophaga parva</name>
    <dbReference type="NCBI Taxonomy" id="2169414"/>
    <lineage>
        <taxon>Bacteria</taxon>
        <taxon>Pseudomonadati</taxon>
        <taxon>Bacteroidota</taxon>
        <taxon>Chitinophagia</taxon>
        <taxon>Chitinophagales</taxon>
        <taxon>Chitinophagaceae</taxon>
        <taxon>Chitinophaga</taxon>
    </lineage>
</organism>
<evidence type="ECO:0008006" key="4">
    <source>
        <dbReference type="Google" id="ProtNLM"/>
    </source>
</evidence>
<dbReference type="AlphaFoldDB" id="A0A2T7BBS6"/>
<evidence type="ECO:0000313" key="3">
    <source>
        <dbReference type="Proteomes" id="UP000244450"/>
    </source>
</evidence>
<dbReference type="OrthoDB" id="616292at2"/>
<sequence length="395" mass="43948">MIKLFNRQGMSWCLLALAGALQLGACRKTDYPTVQSPAYLRVFNDLTYNVTLDNKDAPPPYLIMMIDPVMGDSSAPVSAAITCDYLNTRGELARPYPDAGNTSLWQTEFPGTMKVAVGPILNGYDLSSYGQVPSGKHRFVFATRPLSNAPFFSLSAENRKHFLVDTVLDLQQGEVYTMNILEQSVYTAKTIAYVRQEQFTRQSFSDSAVYVNFYNLSAEGYNQTFVYDEAGGNLNRNLKDTMNVYYTLFGTSPGANQPGQLPGYQNVFMTTMLRSQEPVAHPYYHFPLFPIPSWNRIYAGQQSQKFTFSAPSNPSDHLDNGANVENYGNAATVSIGPVAGTAVYNIMADQNTGLIISIRSGIYNPRSFATINTIEYVNGNVYLTVLQRKYDPPIY</sequence>
<dbReference type="RefSeq" id="WP_108689493.1">
    <property type="nucleotide sequence ID" value="NZ_QCYK01000004.1"/>
</dbReference>
<reference evidence="2 3" key="1">
    <citation type="submission" date="2018-04" db="EMBL/GenBank/DDBJ databases">
        <title>Chitinophaga fuyangensis sp. nov., isolated from soil in a chemical factory.</title>
        <authorList>
            <person name="Chen K."/>
        </authorList>
    </citation>
    <scope>NUCLEOTIDE SEQUENCE [LARGE SCALE GENOMIC DNA]</scope>
    <source>
        <strain evidence="2 3">LY-1</strain>
    </source>
</reference>
<dbReference type="EMBL" id="QCYK01000004">
    <property type="protein sequence ID" value="PUZ21845.1"/>
    <property type="molecule type" value="Genomic_DNA"/>
</dbReference>
<accession>A0A2T7BBS6</accession>
<evidence type="ECO:0000313" key="2">
    <source>
        <dbReference type="EMBL" id="PUZ21845.1"/>
    </source>
</evidence>
<feature type="chain" id="PRO_5015631230" description="DUF4249 domain-containing protein" evidence="1">
    <location>
        <begin position="26"/>
        <end position="395"/>
    </location>
</feature>
<evidence type="ECO:0000256" key="1">
    <source>
        <dbReference type="SAM" id="SignalP"/>
    </source>
</evidence>
<gene>
    <name evidence="2" type="ORF">DCC81_24985</name>
</gene>